<sequence length="721" mass="84052">MAAAFARGRFCAQCLSSHLWKPARLSSRTSYYVLLPEVPPDTAETNAVMRVDQLPQFSQITPELCVSACAKLAIEFETKLENHVENIKEMKTGKTFENVYNLIEETSVPLNTAWSTVKNLSYVSPEEKYNKAFSRVNPQIERAKNERWVNETLYYSFKELDSNVDLNEYQRRLVDLYLLEGKLNGMDLPSADRARLLELVKLITQESNNFRNKVRICTEMFTHDVTDYKHLEEMPWPLLVQMSRDRDNPTGGPWRATLQPANYQTMMTYCSDRMTRWNLWYAYHNRASVIYSTKFLNNNKLIEQLRSHRQDLAQMLGYAHFVEMSMETKMANSAENVLSMIETLRGRFAPVLWEEMAQLQKFANSEGFKHKLEMWDLSYWQRRQKEHLFGQTKEKVAEYFPLNTVLLGLFDLCTKLFHITFEEVTPNVELWHSDVRFFNILDENGQHISSFYFDPFSRPGKSSSVYMDVGREKSDLLKLWPYSYLSLKIPRPPTSSDPVLLRFEDVQNLFQEFGHGLQQLLTTVPYSEISGQKNIEWDAVQVCSKFLRLWLTEPSVVKSVSGHYQTSEVIPDTLLSNTLKASVHTYNFDMMYQLYISAFDMELYMTKPQTQWKTIMLQLWESYLPVPFNEQDNLPCAMTPIFCEIYPAAYYSHKWSEMIAADLFAAFKEAGLNNEKEMKALGRRFRDTFLSLGGGVPASEVFRRFRGRDPTTDSLQPPQFS</sequence>
<comment type="cofactor">
    <cofactor evidence="7">
        <name>Zn(2+)</name>
        <dbReference type="ChEBI" id="CHEBI:29105"/>
    </cofactor>
    <text evidence="7">Binds 1 zinc ion.</text>
</comment>
<dbReference type="Gene3D" id="1.10.1370.40">
    <property type="match status" value="1"/>
</dbReference>
<dbReference type="InterPro" id="IPR045090">
    <property type="entry name" value="Pept_M3A_M3B"/>
</dbReference>
<dbReference type="Proteomes" id="UP000076420">
    <property type="component" value="Unassembled WGS sequence"/>
</dbReference>
<evidence type="ECO:0000313" key="9">
    <source>
        <dbReference type="EnsemblMetazoa" id="BGLB027403-PA"/>
    </source>
</evidence>
<gene>
    <name evidence="9" type="primary">106053414</name>
</gene>
<dbReference type="InterPro" id="IPR024079">
    <property type="entry name" value="MetalloPept_cat_dom_sf"/>
</dbReference>
<keyword evidence="6 7" id="KW-0482">Metalloprotease</keyword>
<dbReference type="Gene3D" id="3.40.390.10">
    <property type="entry name" value="Collagenase (Catalytic Domain)"/>
    <property type="match status" value="1"/>
</dbReference>
<dbReference type="InterPro" id="IPR001567">
    <property type="entry name" value="Pept_M3A_M3B_dom"/>
</dbReference>
<dbReference type="PANTHER" id="PTHR11804">
    <property type="entry name" value="PROTEASE M3 THIMET OLIGOPEPTIDASE-RELATED"/>
    <property type="match status" value="1"/>
</dbReference>
<dbReference type="InterPro" id="IPR024077">
    <property type="entry name" value="Neurolysin/TOP_dom2"/>
</dbReference>
<dbReference type="InterPro" id="IPR034005">
    <property type="entry name" value="M3A_DCP"/>
</dbReference>
<dbReference type="Pfam" id="PF01432">
    <property type="entry name" value="Peptidase_M3"/>
    <property type="match status" value="1"/>
</dbReference>
<dbReference type="SUPFAM" id="SSF55486">
    <property type="entry name" value="Metalloproteases ('zincins'), catalytic domain"/>
    <property type="match status" value="1"/>
</dbReference>
<organism evidence="9 10">
    <name type="scientific">Biomphalaria glabrata</name>
    <name type="common">Bloodfluke planorb</name>
    <name type="synonym">Freshwater snail</name>
    <dbReference type="NCBI Taxonomy" id="6526"/>
    <lineage>
        <taxon>Eukaryota</taxon>
        <taxon>Metazoa</taxon>
        <taxon>Spiralia</taxon>
        <taxon>Lophotrochozoa</taxon>
        <taxon>Mollusca</taxon>
        <taxon>Gastropoda</taxon>
        <taxon>Heterobranchia</taxon>
        <taxon>Euthyneura</taxon>
        <taxon>Panpulmonata</taxon>
        <taxon>Hygrophila</taxon>
        <taxon>Lymnaeoidea</taxon>
        <taxon>Planorbidae</taxon>
        <taxon>Biomphalaria</taxon>
    </lineage>
</organism>
<accession>A0A2C9L6B4</accession>
<dbReference type="KEGG" id="bgt:106053414"/>
<dbReference type="Gene3D" id="1.10.1370.10">
    <property type="entry name" value="Neurolysin, domain 3"/>
    <property type="match status" value="1"/>
</dbReference>
<evidence type="ECO:0000256" key="4">
    <source>
        <dbReference type="ARBA" id="ARBA00022801"/>
    </source>
</evidence>
<dbReference type="STRING" id="6526.A0A2C9L6B4"/>
<reference evidence="9" key="1">
    <citation type="submission" date="2020-05" db="UniProtKB">
        <authorList>
            <consortium name="EnsemblMetazoa"/>
        </authorList>
    </citation>
    <scope>IDENTIFICATION</scope>
    <source>
        <strain evidence="9">BB02</strain>
    </source>
</reference>
<dbReference type="CDD" id="cd06456">
    <property type="entry name" value="M3A_DCP"/>
    <property type="match status" value="1"/>
</dbReference>
<evidence type="ECO:0000256" key="5">
    <source>
        <dbReference type="ARBA" id="ARBA00022833"/>
    </source>
</evidence>
<comment type="similarity">
    <text evidence="1 7">Belongs to the peptidase M3 family.</text>
</comment>
<dbReference type="GO" id="GO:0046872">
    <property type="term" value="F:metal ion binding"/>
    <property type="evidence" value="ECO:0007669"/>
    <property type="project" value="UniProtKB-UniRule"/>
</dbReference>
<keyword evidence="5 7" id="KW-0862">Zinc</keyword>
<dbReference type="GO" id="GO:0004222">
    <property type="term" value="F:metalloendopeptidase activity"/>
    <property type="evidence" value="ECO:0007669"/>
    <property type="project" value="InterPro"/>
</dbReference>
<feature type="domain" description="Peptidase M3A/M3B catalytic" evidence="8">
    <location>
        <begin position="267"/>
        <end position="715"/>
    </location>
</feature>
<evidence type="ECO:0000256" key="1">
    <source>
        <dbReference type="ARBA" id="ARBA00006040"/>
    </source>
</evidence>
<dbReference type="OrthoDB" id="534666at2759"/>
<name>A0A2C9L6B4_BIOGL</name>
<evidence type="ECO:0000259" key="8">
    <source>
        <dbReference type="Pfam" id="PF01432"/>
    </source>
</evidence>
<dbReference type="VEuPathDB" id="VectorBase:BGLB027403"/>
<proteinExistence type="inferred from homology"/>
<keyword evidence="2 7" id="KW-0645">Protease</keyword>
<evidence type="ECO:0000256" key="2">
    <source>
        <dbReference type="ARBA" id="ARBA00022670"/>
    </source>
</evidence>
<evidence type="ECO:0000256" key="6">
    <source>
        <dbReference type="ARBA" id="ARBA00023049"/>
    </source>
</evidence>
<dbReference type="AlphaFoldDB" id="A0A2C9L6B4"/>
<keyword evidence="4 7" id="KW-0378">Hydrolase</keyword>
<dbReference type="PANTHER" id="PTHR11804:SF83">
    <property type="entry name" value="LD37516P"/>
    <property type="match status" value="1"/>
</dbReference>
<dbReference type="GO" id="GO:0006508">
    <property type="term" value="P:proteolysis"/>
    <property type="evidence" value="ECO:0007669"/>
    <property type="project" value="UniProtKB-KW"/>
</dbReference>
<dbReference type="VEuPathDB" id="VectorBase:BGLAX_048673"/>
<keyword evidence="3 7" id="KW-0479">Metal-binding</keyword>
<evidence type="ECO:0000313" key="10">
    <source>
        <dbReference type="Proteomes" id="UP000076420"/>
    </source>
</evidence>
<dbReference type="RefSeq" id="XP_013064414.2">
    <property type="nucleotide sequence ID" value="XM_013208960.2"/>
</dbReference>
<protein>
    <recommendedName>
        <fullName evidence="8">Peptidase M3A/M3B catalytic domain-containing protein</fullName>
    </recommendedName>
</protein>
<evidence type="ECO:0000256" key="7">
    <source>
        <dbReference type="RuleBase" id="RU003435"/>
    </source>
</evidence>
<dbReference type="EnsemblMetazoa" id="BGLB027403-RA">
    <property type="protein sequence ID" value="BGLB027403-PA"/>
    <property type="gene ID" value="BGLB027403"/>
</dbReference>
<evidence type="ECO:0000256" key="3">
    <source>
        <dbReference type="ARBA" id="ARBA00022723"/>
    </source>
</evidence>